<accession>A0A8H3HFI5</accession>
<dbReference type="Proteomes" id="UP000663853">
    <property type="component" value="Unassembled WGS sequence"/>
</dbReference>
<reference evidence="1" key="1">
    <citation type="submission" date="2021-01" db="EMBL/GenBank/DDBJ databases">
        <authorList>
            <person name="Kaushik A."/>
        </authorList>
    </citation>
    <scope>NUCLEOTIDE SEQUENCE</scope>
    <source>
        <strain evidence="1">AG6-10EEA</strain>
    </source>
</reference>
<protein>
    <submittedName>
        <fullName evidence="1">Uncharacterized protein</fullName>
    </submittedName>
</protein>
<evidence type="ECO:0000313" key="1">
    <source>
        <dbReference type="EMBL" id="CAE6511073.1"/>
    </source>
</evidence>
<sequence>MPSTRNSLLTISRSLSNNASPSLSSAIRGERGNIAEKAAESGAAVKKGTSKTCSSSSSAIVPICFRIVAGQ</sequence>
<organism evidence="1 2">
    <name type="scientific">Rhizoctonia solani</name>
    <dbReference type="NCBI Taxonomy" id="456999"/>
    <lineage>
        <taxon>Eukaryota</taxon>
        <taxon>Fungi</taxon>
        <taxon>Dikarya</taxon>
        <taxon>Basidiomycota</taxon>
        <taxon>Agaricomycotina</taxon>
        <taxon>Agaricomycetes</taxon>
        <taxon>Cantharellales</taxon>
        <taxon>Ceratobasidiaceae</taxon>
        <taxon>Rhizoctonia</taxon>
    </lineage>
</organism>
<dbReference type="EMBL" id="CAJMXA010003685">
    <property type="protein sequence ID" value="CAE6511073.1"/>
    <property type="molecule type" value="Genomic_DNA"/>
</dbReference>
<comment type="caution">
    <text evidence="1">The sequence shown here is derived from an EMBL/GenBank/DDBJ whole genome shotgun (WGS) entry which is preliminary data.</text>
</comment>
<gene>
    <name evidence="1" type="ORF">RDB_LOCUS128581</name>
</gene>
<evidence type="ECO:0000313" key="2">
    <source>
        <dbReference type="Proteomes" id="UP000663853"/>
    </source>
</evidence>
<dbReference type="AlphaFoldDB" id="A0A8H3HFI5"/>
<name>A0A8H3HFI5_9AGAM</name>
<proteinExistence type="predicted"/>